<evidence type="ECO:0000256" key="1">
    <source>
        <dbReference type="SAM" id="MobiDB-lite"/>
    </source>
</evidence>
<proteinExistence type="predicted"/>
<dbReference type="Gramene" id="OB03G45620.1">
    <property type="protein sequence ID" value="OB03G45620.1"/>
    <property type="gene ID" value="OB03G45620"/>
</dbReference>
<dbReference type="EnsemblPlants" id="OB03G45620.1">
    <property type="protein sequence ID" value="OB03G45620.1"/>
    <property type="gene ID" value="OB03G45620"/>
</dbReference>
<feature type="compositionally biased region" description="Basic and acidic residues" evidence="1">
    <location>
        <begin position="1"/>
        <end position="13"/>
    </location>
</feature>
<feature type="compositionally biased region" description="Basic and acidic residues" evidence="1">
    <location>
        <begin position="70"/>
        <end position="82"/>
    </location>
</feature>
<feature type="region of interest" description="Disordered" evidence="1">
    <location>
        <begin position="1"/>
        <end position="91"/>
    </location>
</feature>
<feature type="compositionally biased region" description="Basic and acidic residues" evidence="1">
    <location>
        <begin position="24"/>
        <end position="50"/>
    </location>
</feature>
<accession>J3LU36</accession>
<sequence>MGARPEKELRHPTDAAVAAAAGENDDRSFPAEEGRAEGRAARSDDMRQGETEIAGEGEAGAKAAMASDGEGGRKLRSEERRGARVATPARL</sequence>
<evidence type="ECO:0000313" key="3">
    <source>
        <dbReference type="Proteomes" id="UP000006038"/>
    </source>
</evidence>
<dbReference type="Proteomes" id="UP000006038">
    <property type="component" value="Chromosome 3"/>
</dbReference>
<dbReference type="HOGENOM" id="CLU_165768_0_0_1"/>
<organism evidence="2">
    <name type="scientific">Oryza brachyantha</name>
    <name type="common">malo sina</name>
    <dbReference type="NCBI Taxonomy" id="4533"/>
    <lineage>
        <taxon>Eukaryota</taxon>
        <taxon>Viridiplantae</taxon>
        <taxon>Streptophyta</taxon>
        <taxon>Embryophyta</taxon>
        <taxon>Tracheophyta</taxon>
        <taxon>Spermatophyta</taxon>
        <taxon>Magnoliopsida</taxon>
        <taxon>Liliopsida</taxon>
        <taxon>Poales</taxon>
        <taxon>Poaceae</taxon>
        <taxon>BOP clade</taxon>
        <taxon>Oryzoideae</taxon>
        <taxon>Oryzeae</taxon>
        <taxon>Oryzinae</taxon>
        <taxon>Oryza</taxon>
    </lineage>
</organism>
<feature type="compositionally biased region" description="Low complexity" evidence="1">
    <location>
        <begin position="51"/>
        <end position="68"/>
    </location>
</feature>
<evidence type="ECO:0000313" key="2">
    <source>
        <dbReference type="EnsemblPlants" id="OB03G45620.1"/>
    </source>
</evidence>
<reference evidence="2" key="1">
    <citation type="journal article" date="2013" name="Nat. Commun.">
        <title>Whole-genome sequencing of Oryza brachyantha reveals mechanisms underlying Oryza genome evolution.</title>
        <authorList>
            <person name="Chen J."/>
            <person name="Huang Q."/>
            <person name="Gao D."/>
            <person name="Wang J."/>
            <person name="Lang Y."/>
            <person name="Liu T."/>
            <person name="Li B."/>
            <person name="Bai Z."/>
            <person name="Luis Goicoechea J."/>
            <person name="Liang C."/>
            <person name="Chen C."/>
            <person name="Zhang W."/>
            <person name="Sun S."/>
            <person name="Liao Y."/>
            <person name="Zhang X."/>
            <person name="Yang L."/>
            <person name="Song C."/>
            <person name="Wang M."/>
            <person name="Shi J."/>
            <person name="Liu G."/>
            <person name="Liu J."/>
            <person name="Zhou H."/>
            <person name="Zhou W."/>
            <person name="Yu Q."/>
            <person name="An N."/>
            <person name="Chen Y."/>
            <person name="Cai Q."/>
            <person name="Wang B."/>
            <person name="Liu B."/>
            <person name="Min J."/>
            <person name="Huang Y."/>
            <person name="Wu H."/>
            <person name="Li Z."/>
            <person name="Zhang Y."/>
            <person name="Yin Y."/>
            <person name="Song W."/>
            <person name="Jiang J."/>
            <person name="Jackson S.A."/>
            <person name="Wing R.A."/>
            <person name="Wang J."/>
            <person name="Chen M."/>
        </authorList>
    </citation>
    <scope>NUCLEOTIDE SEQUENCE [LARGE SCALE GENOMIC DNA]</scope>
    <source>
        <strain evidence="2">cv. IRGC 101232</strain>
    </source>
</reference>
<protein>
    <submittedName>
        <fullName evidence="2">Uncharacterized protein</fullName>
    </submittedName>
</protein>
<dbReference type="AlphaFoldDB" id="J3LU36"/>
<keyword evidence="3" id="KW-1185">Reference proteome</keyword>
<name>J3LU36_ORYBR</name>
<reference evidence="2" key="2">
    <citation type="submission" date="2013-04" db="UniProtKB">
        <authorList>
            <consortium name="EnsemblPlants"/>
        </authorList>
    </citation>
    <scope>IDENTIFICATION</scope>
</reference>
<dbReference type="OMA" id="RSDDMRQ"/>